<dbReference type="InterPro" id="IPR045175">
    <property type="entry name" value="M28_fam"/>
</dbReference>
<accession>A0A8J5MS78</accession>
<evidence type="ECO:0000259" key="4">
    <source>
        <dbReference type="Pfam" id="PF04389"/>
    </source>
</evidence>
<name>A0A8J5MS78_HOMAM</name>
<organism evidence="5 6">
    <name type="scientific">Homarus americanus</name>
    <name type="common">American lobster</name>
    <dbReference type="NCBI Taxonomy" id="6706"/>
    <lineage>
        <taxon>Eukaryota</taxon>
        <taxon>Metazoa</taxon>
        <taxon>Ecdysozoa</taxon>
        <taxon>Arthropoda</taxon>
        <taxon>Crustacea</taxon>
        <taxon>Multicrustacea</taxon>
        <taxon>Malacostraca</taxon>
        <taxon>Eumalacostraca</taxon>
        <taxon>Eucarida</taxon>
        <taxon>Decapoda</taxon>
        <taxon>Pleocyemata</taxon>
        <taxon>Astacidea</taxon>
        <taxon>Nephropoidea</taxon>
        <taxon>Nephropidae</taxon>
        <taxon>Homarus</taxon>
    </lineage>
</organism>
<dbReference type="GO" id="GO:0008235">
    <property type="term" value="F:metalloexopeptidase activity"/>
    <property type="evidence" value="ECO:0007669"/>
    <property type="project" value="InterPro"/>
</dbReference>
<proteinExistence type="inferred from homology"/>
<reference evidence="5" key="1">
    <citation type="journal article" date="2021" name="Sci. Adv.">
        <title>The American lobster genome reveals insights on longevity, neural, and immune adaptations.</title>
        <authorList>
            <person name="Polinski J.M."/>
            <person name="Zimin A.V."/>
            <person name="Clark K.F."/>
            <person name="Kohn A.B."/>
            <person name="Sadowski N."/>
            <person name="Timp W."/>
            <person name="Ptitsyn A."/>
            <person name="Khanna P."/>
            <person name="Romanova D.Y."/>
            <person name="Williams P."/>
            <person name="Greenwood S.J."/>
            <person name="Moroz L.L."/>
            <person name="Walt D.R."/>
            <person name="Bodnar A.G."/>
        </authorList>
    </citation>
    <scope>NUCLEOTIDE SEQUENCE</scope>
    <source>
        <strain evidence="5">GMGI-L3</strain>
    </source>
</reference>
<feature type="chain" id="PRO_5035210562" evidence="3">
    <location>
        <begin position="21"/>
        <end position="344"/>
    </location>
</feature>
<keyword evidence="3" id="KW-0732">Signal</keyword>
<dbReference type="PANTHER" id="PTHR12147:SF26">
    <property type="entry name" value="PEPTIDASE M28 DOMAIN-CONTAINING PROTEIN"/>
    <property type="match status" value="1"/>
</dbReference>
<evidence type="ECO:0000256" key="2">
    <source>
        <dbReference type="ARBA" id="ARBA00005634"/>
    </source>
</evidence>
<keyword evidence="6" id="KW-1185">Reference proteome</keyword>
<protein>
    <submittedName>
        <fullName evidence="5">Putative Peptidase family M28-like 2</fullName>
    </submittedName>
</protein>
<evidence type="ECO:0000313" key="6">
    <source>
        <dbReference type="Proteomes" id="UP000747542"/>
    </source>
</evidence>
<comment type="cofactor">
    <cofactor evidence="1">
        <name>Zn(2+)</name>
        <dbReference type="ChEBI" id="CHEBI:29105"/>
    </cofactor>
</comment>
<dbReference type="AlphaFoldDB" id="A0A8J5MS78"/>
<dbReference type="Gene3D" id="3.40.630.10">
    <property type="entry name" value="Zn peptidases"/>
    <property type="match status" value="1"/>
</dbReference>
<dbReference type="GO" id="GO:0006508">
    <property type="term" value="P:proteolysis"/>
    <property type="evidence" value="ECO:0007669"/>
    <property type="project" value="InterPro"/>
</dbReference>
<evidence type="ECO:0000256" key="3">
    <source>
        <dbReference type="SAM" id="SignalP"/>
    </source>
</evidence>
<evidence type="ECO:0000313" key="5">
    <source>
        <dbReference type="EMBL" id="KAG7161918.1"/>
    </source>
</evidence>
<gene>
    <name evidence="5" type="ORF">Hamer_G019933</name>
</gene>
<dbReference type="InterPro" id="IPR007484">
    <property type="entry name" value="Peptidase_M28"/>
</dbReference>
<comment type="caution">
    <text evidence="5">The sequence shown here is derived from an EMBL/GenBank/DDBJ whole genome shotgun (WGS) entry which is preliminary data.</text>
</comment>
<feature type="domain" description="Peptidase M28" evidence="4">
    <location>
        <begin position="94"/>
        <end position="145"/>
    </location>
</feature>
<comment type="similarity">
    <text evidence="2">Belongs to the peptidase M28 family. M28B subfamily.</text>
</comment>
<feature type="non-terminal residue" evidence="5">
    <location>
        <position position="344"/>
    </location>
</feature>
<dbReference type="SUPFAM" id="SSF53187">
    <property type="entry name" value="Zn-dependent exopeptidases"/>
    <property type="match status" value="1"/>
</dbReference>
<dbReference type="EMBL" id="JAHLQT010028706">
    <property type="protein sequence ID" value="KAG7161918.1"/>
    <property type="molecule type" value="Genomic_DNA"/>
</dbReference>
<evidence type="ECO:0000256" key="1">
    <source>
        <dbReference type="ARBA" id="ARBA00001947"/>
    </source>
</evidence>
<dbReference type="Proteomes" id="UP000747542">
    <property type="component" value="Unassembled WGS sequence"/>
</dbReference>
<dbReference type="PANTHER" id="PTHR12147">
    <property type="entry name" value="METALLOPEPTIDASE M28 FAMILY MEMBER"/>
    <property type="match status" value="1"/>
</dbReference>
<feature type="signal peptide" evidence="3">
    <location>
        <begin position="1"/>
        <end position="20"/>
    </location>
</feature>
<dbReference type="Pfam" id="PF04389">
    <property type="entry name" value="Peptidase_M28"/>
    <property type="match status" value="1"/>
</dbReference>
<sequence>MRLLLVAPLLLLAGASVASAVVIYNVDIASHLKHFTSQRFPNEEYNDGRLNAQKYIRDHFTNYGLKVFEHKFNTTVNTDPTGVTYPTKTVEGVNVIGIAEAVSNTPGAVLVVGADYDTSGLKNPMFDNGAGVAALLETARLFTHNTRWSGTSPGKPGGLFFMKDFLWSYLNQSQTNFGGAFIIDSIMNINYNANSQRLFPETYEHVVENDRKGDFLGVITIEGEKADLLRDQFAGNYNWDRKRSSYHLEEMDIKKGSKLTELVKELTKQETINYWAFTVNDTVLSLPAVLLTDTQGLRDIPPMPDSCGNMCGADDLLTTERVDFIDALVKGLVRTLMRRQGSPI</sequence>